<proteinExistence type="predicted"/>
<dbReference type="EMBL" id="MU167210">
    <property type="protein sequence ID" value="KAG0151857.1"/>
    <property type="molecule type" value="Genomic_DNA"/>
</dbReference>
<keyword evidence="2" id="KW-1185">Reference proteome</keyword>
<protein>
    <submittedName>
        <fullName evidence="1">Uncharacterized protein</fullName>
    </submittedName>
</protein>
<name>A0A9P6NUH0_9BASI</name>
<dbReference type="OrthoDB" id="10385290at2759"/>
<comment type="caution">
    <text evidence="1">The sequence shown here is derived from an EMBL/GenBank/DDBJ whole genome shotgun (WGS) entry which is preliminary data.</text>
</comment>
<accession>A0A9P6NUH0</accession>
<evidence type="ECO:0000313" key="1">
    <source>
        <dbReference type="EMBL" id="KAG0151857.1"/>
    </source>
</evidence>
<organism evidence="1 2">
    <name type="scientific">Cronartium quercuum f. sp. fusiforme G11</name>
    <dbReference type="NCBI Taxonomy" id="708437"/>
    <lineage>
        <taxon>Eukaryota</taxon>
        <taxon>Fungi</taxon>
        <taxon>Dikarya</taxon>
        <taxon>Basidiomycota</taxon>
        <taxon>Pucciniomycotina</taxon>
        <taxon>Pucciniomycetes</taxon>
        <taxon>Pucciniales</taxon>
        <taxon>Coleosporiaceae</taxon>
        <taxon>Cronartium</taxon>
    </lineage>
</organism>
<evidence type="ECO:0000313" key="2">
    <source>
        <dbReference type="Proteomes" id="UP000886653"/>
    </source>
</evidence>
<dbReference type="AlphaFoldDB" id="A0A9P6NUH0"/>
<gene>
    <name evidence="1" type="ORF">CROQUDRAFT_86047</name>
</gene>
<sequence>MPVPVDGSEQFMVVACDLELSKSSDVVEISEQETRWKSLEVFQFLEPGNSKPQSTHRSSQGKFNKQAWEFCTQVANSIQNRSSSEKKKNKKTVLAGEICDLGTAHETWEPSEFELLIYKTLGILQEDGLEARDRIWHLCVLETLQPLMKKKGMTPIRTNVNEGAICRGAFELSLLEGVDLISELKELLENPEAVVDSCIEQAFEIVKVFVKIRKYLTSDKSLVLSKEFIKVHDQFLQATNLPKKGAIAPVLEDCMTYMENGKAPHKELSSVYQIIRYILKFKKTAQDWLEEKRKSNESFNKSYEKNTFQENIEIIVGNGSLPPAIVALMKPFMDMNTVEVYHFAALLDAVKCQRYVEHRECVTKNLSLARIYCSGATDYMNKKVEGLLYDGEFFRKSDVCLKPNLVDHGKSWSGNPMINVAYATIIREKLISN</sequence>
<reference evidence="1" key="1">
    <citation type="submission" date="2013-11" db="EMBL/GenBank/DDBJ databases">
        <title>Genome sequence of the fusiform rust pathogen reveals effectors for host alternation and coevolution with pine.</title>
        <authorList>
            <consortium name="DOE Joint Genome Institute"/>
            <person name="Smith K."/>
            <person name="Pendleton A."/>
            <person name="Kubisiak T."/>
            <person name="Anderson C."/>
            <person name="Salamov A."/>
            <person name="Aerts A."/>
            <person name="Riley R."/>
            <person name="Clum A."/>
            <person name="Lindquist E."/>
            <person name="Ence D."/>
            <person name="Campbell M."/>
            <person name="Kronenberg Z."/>
            <person name="Feau N."/>
            <person name="Dhillon B."/>
            <person name="Hamelin R."/>
            <person name="Burleigh J."/>
            <person name="Smith J."/>
            <person name="Yandell M."/>
            <person name="Nelson C."/>
            <person name="Grigoriev I."/>
            <person name="Davis J."/>
        </authorList>
    </citation>
    <scope>NUCLEOTIDE SEQUENCE</scope>
    <source>
        <strain evidence="1">G11</strain>
    </source>
</reference>
<dbReference type="Proteomes" id="UP000886653">
    <property type="component" value="Unassembled WGS sequence"/>
</dbReference>